<dbReference type="InParanoid" id="A2E6K3"/>
<dbReference type="KEGG" id="tva:4769666"/>
<dbReference type="VEuPathDB" id="TrichDB:TVAGG3_0974820"/>
<dbReference type="SMR" id="A2E6K3"/>
<gene>
    <name evidence="1" type="ORF">TVAG_488100</name>
</gene>
<organism evidence="1 2">
    <name type="scientific">Trichomonas vaginalis (strain ATCC PRA-98 / G3)</name>
    <dbReference type="NCBI Taxonomy" id="412133"/>
    <lineage>
        <taxon>Eukaryota</taxon>
        <taxon>Metamonada</taxon>
        <taxon>Parabasalia</taxon>
        <taxon>Trichomonadida</taxon>
        <taxon>Trichomonadidae</taxon>
        <taxon>Trichomonas</taxon>
    </lineage>
</organism>
<dbReference type="AlphaFoldDB" id="A2E6K3"/>
<sequence>MDYEKLSETSTLKVRLSKETKPFYISVDKSSQSHYINSVLASIFDRPPSTYFNLSRDDDKSLSINLTQFDTIDVPKKNSCTLAYITSDYDFDAKFKALYDAGVPIPKSVYNEEIADYLFGQKLLDVSSYQPTLFLQRVLALSIIDIINDKPPNAFTISVVNSIDFSPTSVFKPVVITNALINVIIDVFGEICLWDESNDPKTMPQFNKFVGLLAATVARSKRTNSCIRDALDQFCPSYFAESFITLFVAKIQTRLTETDTFRVLSEIFGDFWIIRAFRTRNLLNNFIYSLNTISVLPYVGIYCITAGFALDGQNSAPASISILQIGSTSLFTSSRVAPMVIDPILEAIYSQPLSSDLPFLEMTEQQLISVNIKLNAALPIFQATITKSRTVQNAVLDYIVEIISRHSFEPKGLLLTIFSFLFEKDIIQPSVFNNWMQISFNSDGKHAALLEINSMLMTLIPGSFPPTNKVDLLPKRAAQPKEGPPDMDIPF</sequence>
<dbReference type="EMBL" id="DS113314">
    <property type="protein sequence ID" value="EAY11708.1"/>
    <property type="molecule type" value="Genomic_DNA"/>
</dbReference>
<dbReference type="OrthoDB" id="514777at2759"/>
<dbReference type="Proteomes" id="UP000001542">
    <property type="component" value="Unassembled WGS sequence"/>
</dbReference>
<name>A2E6K3_TRIV3</name>
<dbReference type="VEuPathDB" id="TrichDB:TVAG_488100"/>
<keyword evidence="2" id="KW-1185">Reference proteome</keyword>
<dbReference type="RefSeq" id="XP_001323931.1">
    <property type="nucleotide sequence ID" value="XM_001323896.1"/>
</dbReference>
<accession>A2E6K3</accession>
<protein>
    <submittedName>
        <fullName evidence="1">Uncharacterized protein</fullName>
    </submittedName>
</protein>
<reference evidence="1" key="1">
    <citation type="submission" date="2006-10" db="EMBL/GenBank/DDBJ databases">
        <authorList>
            <person name="Amadeo P."/>
            <person name="Zhao Q."/>
            <person name="Wortman J."/>
            <person name="Fraser-Liggett C."/>
            <person name="Carlton J."/>
        </authorList>
    </citation>
    <scope>NUCLEOTIDE SEQUENCE</scope>
    <source>
        <strain evidence="1">G3</strain>
    </source>
</reference>
<proteinExistence type="predicted"/>
<dbReference type="Gene3D" id="1.25.40.180">
    <property type="match status" value="1"/>
</dbReference>
<reference evidence="1" key="2">
    <citation type="journal article" date="2007" name="Science">
        <title>Draft genome sequence of the sexually transmitted pathogen Trichomonas vaginalis.</title>
        <authorList>
            <person name="Carlton J.M."/>
            <person name="Hirt R.P."/>
            <person name="Silva J.C."/>
            <person name="Delcher A.L."/>
            <person name="Schatz M."/>
            <person name="Zhao Q."/>
            <person name="Wortman J.R."/>
            <person name="Bidwell S.L."/>
            <person name="Alsmark U.C.M."/>
            <person name="Besteiro S."/>
            <person name="Sicheritz-Ponten T."/>
            <person name="Noel C.J."/>
            <person name="Dacks J.B."/>
            <person name="Foster P.G."/>
            <person name="Simillion C."/>
            <person name="Van de Peer Y."/>
            <person name="Miranda-Saavedra D."/>
            <person name="Barton G.J."/>
            <person name="Westrop G.D."/>
            <person name="Mueller S."/>
            <person name="Dessi D."/>
            <person name="Fiori P.L."/>
            <person name="Ren Q."/>
            <person name="Paulsen I."/>
            <person name="Zhang H."/>
            <person name="Bastida-Corcuera F.D."/>
            <person name="Simoes-Barbosa A."/>
            <person name="Brown M.T."/>
            <person name="Hayes R.D."/>
            <person name="Mukherjee M."/>
            <person name="Okumura C.Y."/>
            <person name="Schneider R."/>
            <person name="Smith A.J."/>
            <person name="Vanacova S."/>
            <person name="Villalvazo M."/>
            <person name="Haas B.J."/>
            <person name="Pertea M."/>
            <person name="Feldblyum T.V."/>
            <person name="Utterback T.R."/>
            <person name="Shu C.L."/>
            <person name="Osoegawa K."/>
            <person name="de Jong P.J."/>
            <person name="Hrdy I."/>
            <person name="Horvathova L."/>
            <person name="Zubacova Z."/>
            <person name="Dolezal P."/>
            <person name="Malik S.B."/>
            <person name="Logsdon J.M. Jr."/>
            <person name="Henze K."/>
            <person name="Gupta A."/>
            <person name="Wang C.C."/>
            <person name="Dunne R.L."/>
            <person name="Upcroft J.A."/>
            <person name="Upcroft P."/>
            <person name="White O."/>
            <person name="Salzberg S.L."/>
            <person name="Tang P."/>
            <person name="Chiu C.-H."/>
            <person name="Lee Y.-S."/>
            <person name="Embley T.M."/>
            <person name="Coombs G.H."/>
            <person name="Mottram J.C."/>
            <person name="Tachezy J."/>
            <person name="Fraser-Liggett C.M."/>
            <person name="Johnson P.J."/>
        </authorList>
    </citation>
    <scope>NUCLEOTIDE SEQUENCE [LARGE SCALE GENOMIC DNA]</scope>
    <source>
        <strain evidence="1">G3</strain>
    </source>
</reference>
<evidence type="ECO:0000313" key="1">
    <source>
        <dbReference type="EMBL" id="EAY11708.1"/>
    </source>
</evidence>
<evidence type="ECO:0000313" key="2">
    <source>
        <dbReference type="Proteomes" id="UP000001542"/>
    </source>
</evidence>